<dbReference type="Gene3D" id="3.40.50.1820">
    <property type="entry name" value="alpha/beta hydrolase"/>
    <property type="match status" value="1"/>
</dbReference>
<gene>
    <name evidence="2" type="ORF">TRL7639_02940</name>
</gene>
<dbReference type="SUPFAM" id="SSF53474">
    <property type="entry name" value="alpha/beta-Hydrolases"/>
    <property type="match status" value="1"/>
</dbReference>
<sequence>MGRKHCVFARYVDLACVLRYVADMSSWEPDRTFDFTAALSTGREATHTVHVRGDGPPILLLQELPGIGPETLDLVDRLTDSGFRVYLPHLFGTFGKVTMTRNALRMLCIRREFNVFLKGRQSPISTWMRALCRHIRSEEDALGVGVIGMCLTGSFALALMADEAVLGGVASQPALPLFGGDTLHMSEADITEARTGMKSKGPGLAMRYTGDRVAPARLMRALESAFGEDLQTVEFPGNDHSLLTLHFHDPAYHRVEAYFHERFARA</sequence>
<organism evidence="2 3">
    <name type="scientific">Falsiruegeria litorea R37</name>
    <dbReference type="NCBI Taxonomy" id="1200284"/>
    <lineage>
        <taxon>Bacteria</taxon>
        <taxon>Pseudomonadati</taxon>
        <taxon>Pseudomonadota</taxon>
        <taxon>Alphaproteobacteria</taxon>
        <taxon>Rhodobacterales</taxon>
        <taxon>Roseobacteraceae</taxon>
        <taxon>Falsiruegeria</taxon>
    </lineage>
</organism>
<dbReference type="GO" id="GO:0016787">
    <property type="term" value="F:hydrolase activity"/>
    <property type="evidence" value="ECO:0007669"/>
    <property type="project" value="UniProtKB-KW"/>
</dbReference>
<dbReference type="Proteomes" id="UP000193077">
    <property type="component" value="Unassembled WGS sequence"/>
</dbReference>
<accession>A0A1Y5T4I9</accession>
<proteinExistence type="predicted"/>
<dbReference type="EMBL" id="FWFO01000002">
    <property type="protein sequence ID" value="SLN55200.1"/>
    <property type="molecule type" value="Genomic_DNA"/>
</dbReference>
<keyword evidence="2" id="KW-0378">Hydrolase</keyword>
<feature type="domain" description="Dienelactone hydrolase" evidence="1">
    <location>
        <begin position="55"/>
        <end position="243"/>
    </location>
</feature>
<keyword evidence="3" id="KW-1185">Reference proteome</keyword>
<evidence type="ECO:0000259" key="1">
    <source>
        <dbReference type="Pfam" id="PF01738"/>
    </source>
</evidence>
<protein>
    <submittedName>
        <fullName evidence="2">Dienelactone hydrolase family protein</fullName>
    </submittedName>
</protein>
<dbReference type="Pfam" id="PF01738">
    <property type="entry name" value="DLH"/>
    <property type="match status" value="1"/>
</dbReference>
<name>A0A1Y5T4I9_9RHOB</name>
<dbReference type="InterPro" id="IPR002925">
    <property type="entry name" value="Dienelactn_hydro"/>
</dbReference>
<evidence type="ECO:0000313" key="2">
    <source>
        <dbReference type="EMBL" id="SLN55200.1"/>
    </source>
</evidence>
<dbReference type="AlphaFoldDB" id="A0A1Y5T4I9"/>
<dbReference type="InterPro" id="IPR029058">
    <property type="entry name" value="AB_hydrolase_fold"/>
</dbReference>
<evidence type="ECO:0000313" key="3">
    <source>
        <dbReference type="Proteomes" id="UP000193077"/>
    </source>
</evidence>
<reference evidence="2 3" key="1">
    <citation type="submission" date="2017-03" db="EMBL/GenBank/DDBJ databases">
        <authorList>
            <person name="Afonso C.L."/>
            <person name="Miller P.J."/>
            <person name="Scott M.A."/>
            <person name="Spackman E."/>
            <person name="Goraichik I."/>
            <person name="Dimitrov K.M."/>
            <person name="Suarez D.L."/>
            <person name="Swayne D.E."/>
        </authorList>
    </citation>
    <scope>NUCLEOTIDE SEQUENCE [LARGE SCALE GENOMIC DNA]</scope>
    <source>
        <strain evidence="2 3">CECT 7639</strain>
    </source>
</reference>